<dbReference type="InterPro" id="IPR044730">
    <property type="entry name" value="RNase_H-like_dom_plant"/>
</dbReference>
<dbReference type="Pfam" id="PF13456">
    <property type="entry name" value="RVT_3"/>
    <property type="match status" value="1"/>
</dbReference>
<evidence type="ECO:0000313" key="2">
    <source>
        <dbReference type="EMBL" id="PON61805.1"/>
    </source>
</evidence>
<dbReference type="GO" id="GO:0004523">
    <property type="term" value="F:RNA-DNA hybrid ribonuclease activity"/>
    <property type="evidence" value="ECO:0007669"/>
    <property type="project" value="InterPro"/>
</dbReference>
<reference evidence="3" key="1">
    <citation type="submission" date="2016-06" db="EMBL/GenBank/DDBJ databases">
        <title>Parallel loss of symbiosis genes in relatives of nitrogen-fixing non-legume Parasponia.</title>
        <authorList>
            <person name="Van Velzen R."/>
            <person name="Holmer R."/>
            <person name="Bu F."/>
            <person name="Rutten L."/>
            <person name="Van Zeijl A."/>
            <person name="Liu W."/>
            <person name="Santuari L."/>
            <person name="Cao Q."/>
            <person name="Sharma T."/>
            <person name="Shen D."/>
            <person name="Roswanjaya Y."/>
            <person name="Wardhani T."/>
            <person name="Kalhor M.S."/>
            <person name="Jansen J."/>
            <person name="Van den Hoogen J."/>
            <person name="Gungor B."/>
            <person name="Hartog M."/>
            <person name="Hontelez J."/>
            <person name="Verver J."/>
            <person name="Yang W.-C."/>
            <person name="Schijlen E."/>
            <person name="Repin R."/>
            <person name="Schilthuizen M."/>
            <person name="Schranz E."/>
            <person name="Heidstra R."/>
            <person name="Miyata K."/>
            <person name="Fedorova E."/>
            <person name="Kohlen W."/>
            <person name="Bisseling T."/>
            <person name="Smit S."/>
            <person name="Geurts R."/>
        </authorList>
    </citation>
    <scope>NUCLEOTIDE SEQUENCE [LARGE SCALE GENOMIC DNA]</scope>
    <source>
        <strain evidence="3">cv. RG33-2</strain>
    </source>
</reference>
<dbReference type="OrthoDB" id="1747175at2759"/>
<dbReference type="InterPro" id="IPR036397">
    <property type="entry name" value="RNaseH_sf"/>
</dbReference>
<dbReference type="GO" id="GO:0003676">
    <property type="term" value="F:nucleic acid binding"/>
    <property type="evidence" value="ECO:0007669"/>
    <property type="project" value="InterPro"/>
</dbReference>
<dbReference type="InterPro" id="IPR052929">
    <property type="entry name" value="RNase_H-like_EbsB-rel"/>
</dbReference>
<feature type="domain" description="RNase H type-1" evidence="1">
    <location>
        <begin position="27"/>
        <end position="148"/>
    </location>
</feature>
<dbReference type="EMBL" id="JXTC01000353">
    <property type="protein sequence ID" value="PON61805.1"/>
    <property type="molecule type" value="Genomic_DNA"/>
</dbReference>
<dbReference type="InterPro" id="IPR012337">
    <property type="entry name" value="RNaseH-like_sf"/>
</dbReference>
<evidence type="ECO:0000259" key="1">
    <source>
        <dbReference type="Pfam" id="PF13456"/>
    </source>
</evidence>
<comment type="caution">
    <text evidence="2">The sequence shown here is derived from an EMBL/GenBank/DDBJ whole genome shotgun (WGS) entry which is preliminary data.</text>
</comment>
<keyword evidence="3" id="KW-1185">Reference proteome</keyword>
<dbReference type="Proteomes" id="UP000237000">
    <property type="component" value="Unassembled WGS sequence"/>
</dbReference>
<dbReference type="InterPro" id="IPR002156">
    <property type="entry name" value="RNaseH_domain"/>
</dbReference>
<name>A0A2P5CLE8_TREOI</name>
<dbReference type="CDD" id="cd06222">
    <property type="entry name" value="RNase_H_like"/>
    <property type="match status" value="1"/>
</dbReference>
<sequence length="156" mass="16939">MPSSRDVLGFKPFLGWSLPPPGSLKLNVDAAVDTFSRLIRIGAIIRDGIGGVVAALFTSYMSRFGAFLAECMAVREGLKFAREEGHMVNLVECDSLNIITAIHSRCSLGLESSIINDIVVNFSWLDNVSCYHVPRTGNKAAHSLARFALCSMSTMV</sequence>
<dbReference type="SUPFAM" id="SSF53098">
    <property type="entry name" value="Ribonuclease H-like"/>
    <property type="match status" value="1"/>
</dbReference>
<protein>
    <submittedName>
        <fullName evidence="2">Ribonuclease H-like domain containing protein</fullName>
    </submittedName>
</protein>
<dbReference type="Gene3D" id="3.30.420.10">
    <property type="entry name" value="Ribonuclease H-like superfamily/Ribonuclease H"/>
    <property type="match status" value="1"/>
</dbReference>
<accession>A0A2P5CLE8</accession>
<gene>
    <name evidence="2" type="ORF">TorRG33x02_280950</name>
</gene>
<evidence type="ECO:0000313" key="3">
    <source>
        <dbReference type="Proteomes" id="UP000237000"/>
    </source>
</evidence>
<dbReference type="AlphaFoldDB" id="A0A2P5CLE8"/>
<proteinExistence type="predicted"/>
<organism evidence="2 3">
    <name type="scientific">Trema orientale</name>
    <name type="common">Charcoal tree</name>
    <name type="synonym">Celtis orientalis</name>
    <dbReference type="NCBI Taxonomy" id="63057"/>
    <lineage>
        <taxon>Eukaryota</taxon>
        <taxon>Viridiplantae</taxon>
        <taxon>Streptophyta</taxon>
        <taxon>Embryophyta</taxon>
        <taxon>Tracheophyta</taxon>
        <taxon>Spermatophyta</taxon>
        <taxon>Magnoliopsida</taxon>
        <taxon>eudicotyledons</taxon>
        <taxon>Gunneridae</taxon>
        <taxon>Pentapetalae</taxon>
        <taxon>rosids</taxon>
        <taxon>fabids</taxon>
        <taxon>Rosales</taxon>
        <taxon>Cannabaceae</taxon>
        <taxon>Trema</taxon>
    </lineage>
</organism>
<dbReference type="PANTHER" id="PTHR47074">
    <property type="entry name" value="BNAC02G40300D PROTEIN"/>
    <property type="match status" value="1"/>
</dbReference>
<dbReference type="PANTHER" id="PTHR47074:SF75">
    <property type="entry name" value="RNASE H TYPE-1 DOMAIN-CONTAINING PROTEIN"/>
    <property type="match status" value="1"/>
</dbReference>
<dbReference type="InParanoid" id="A0A2P5CLE8"/>